<evidence type="ECO:0000256" key="8">
    <source>
        <dbReference type="PROSITE-ProRule" id="PRU00108"/>
    </source>
</evidence>
<dbReference type="SUPFAM" id="SSF46689">
    <property type="entry name" value="Homeodomain-like"/>
    <property type="match status" value="1"/>
</dbReference>
<dbReference type="OMA" id="MEMSGFR"/>
<sequence>MDASSFRSESHIAQQSRRDKLRVQSSSSVQHLDDFPNNLEHLPVHSELTPDLVQVRNDRNGSNIFYEPITTVFPSAEMLHFASSSNVLPAQRDHHHHAMLIGQEQPQPQPSRPIPGESTSFTNMSHHSHPISSNFNASPKANTSDPQGCSSNWRNIDSHQSYDWMVNYHASGSSSSVGRESNQKPMFVGDVLSNSARANNISTSTLYLKTSYNGFQDGHQASLANQSSEMPGQHSQKQYREMQIATSHIHPSFYQNSLQDVVTPDSIGGNSERILLPTYGNQSTALFFDNANAWMNRPVENCHQWSSELGIITRKTDQELRPIANDHNTQGLSLSLSSNPPSRGNVTQFGEGYESEYFQSKSGIFKEPHQDSKLVRPNYSCAMSKPAIVSRSSGKSLNEMVGTSNYALRNPGPLGPFTGYATILKSSRFLKPAQELLDEFCDATGLKLMRPGEGSGRTSAEVNSLASLDVVISTADAETAVKGNNNSGVSSSTFYSSNEVSGDMGVASSSCESYRPEYQQRKAKLLYLQEEVSRRYKQYHQQMQMVASSFEAVAGLSAATPYVSLALRTVSRNFRFLKLAISDQLKYVCKALGEDLLSPNSGASSSKGDTSTPRTRYRDQSFHRHKSGGANVGIFEPQQHVWRPQRGLPERSVAILRAWLFEHFLHPYPTDTDKHMLATQTGLSRNQVSNWFINARVRVWKPMVEEIHMLETKGLAETNRSASNNDGKSKEGTSQPNHEQALNNLGASSMLNKQQLECSGSGSSAGSGEQQLQTGQWSQDKRSRLDQFQVPSNMDGSMMNFLPYQRSGIDIGAGLGAVSLTLGLRHGVENVQQQQQQHQHPEVQQHEDQLRRQFGGQMIHDFVG</sequence>
<dbReference type="CDD" id="cd00086">
    <property type="entry name" value="homeodomain"/>
    <property type="match status" value="1"/>
</dbReference>
<feature type="compositionally biased region" description="Polar residues" evidence="9">
    <location>
        <begin position="1"/>
        <end position="15"/>
    </location>
</feature>
<feature type="compositionally biased region" description="Polar residues" evidence="9">
    <location>
        <begin position="117"/>
        <end position="151"/>
    </location>
</feature>
<feature type="region of interest" description="Disordered" evidence="9">
    <location>
        <begin position="1"/>
        <end position="41"/>
    </location>
</feature>
<accession>B9STV7</accession>
<dbReference type="GO" id="GO:0003677">
    <property type="term" value="F:DNA binding"/>
    <property type="evidence" value="ECO:0007669"/>
    <property type="project" value="UniProtKB-UniRule"/>
</dbReference>
<dbReference type="FunFam" id="1.10.10.60:FF:000117">
    <property type="entry name" value="BEL1-like homeodomain protein 9"/>
    <property type="match status" value="1"/>
</dbReference>
<evidence type="ECO:0000256" key="4">
    <source>
        <dbReference type="ARBA" id="ARBA00023125"/>
    </source>
</evidence>
<feature type="region of interest" description="Disordered" evidence="9">
    <location>
        <begin position="103"/>
        <end position="151"/>
    </location>
</feature>
<evidence type="ECO:0000256" key="7">
    <source>
        <dbReference type="ARBA" id="ARBA00023242"/>
    </source>
</evidence>
<evidence type="ECO:0000256" key="5">
    <source>
        <dbReference type="ARBA" id="ARBA00023155"/>
    </source>
</evidence>
<dbReference type="InterPro" id="IPR050224">
    <property type="entry name" value="TALE_homeobox"/>
</dbReference>
<dbReference type="OrthoDB" id="10056939at2759"/>
<dbReference type="GO" id="GO:0005634">
    <property type="term" value="C:nucleus"/>
    <property type="evidence" value="ECO:0000318"/>
    <property type="project" value="GO_Central"/>
</dbReference>
<gene>
    <name evidence="11" type="ORF">RCOM_0544830</name>
</gene>
<evidence type="ECO:0000256" key="3">
    <source>
        <dbReference type="ARBA" id="ARBA00023015"/>
    </source>
</evidence>
<feature type="compositionally biased region" description="Polar residues" evidence="9">
    <location>
        <begin position="769"/>
        <end position="778"/>
    </location>
</feature>
<dbReference type="InterPro" id="IPR006563">
    <property type="entry name" value="POX_dom"/>
</dbReference>
<evidence type="ECO:0000259" key="10">
    <source>
        <dbReference type="PROSITE" id="PS50071"/>
    </source>
</evidence>
<dbReference type="KEGG" id="rcu:8264862"/>
<dbReference type="Pfam" id="PF07526">
    <property type="entry name" value="POX"/>
    <property type="match status" value="1"/>
</dbReference>
<feature type="DNA-binding region" description="Homeobox" evidence="8">
    <location>
        <begin position="641"/>
        <end position="703"/>
    </location>
</feature>
<comment type="similarity">
    <text evidence="2">Belongs to the TALE/BELL homeobox family.</text>
</comment>
<keyword evidence="12" id="KW-1185">Reference proteome</keyword>
<dbReference type="FunCoup" id="B9STV7">
    <property type="interactions" value="12"/>
</dbReference>
<dbReference type="InterPro" id="IPR009057">
    <property type="entry name" value="Homeodomain-like_sf"/>
</dbReference>
<dbReference type="PROSITE" id="PS50071">
    <property type="entry name" value="HOMEOBOX_2"/>
    <property type="match status" value="1"/>
</dbReference>
<evidence type="ECO:0000313" key="12">
    <source>
        <dbReference type="Proteomes" id="UP000008311"/>
    </source>
</evidence>
<feature type="region of interest" description="Disordered" evidence="9">
    <location>
        <begin position="755"/>
        <end position="783"/>
    </location>
</feature>
<keyword evidence="7 8" id="KW-0539">Nucleus</keyword>
<evidence type="ECO:0000256" key="2">
    <source>
        <dbReference type="ARBA" id="ARBA00006454"/>
    </source>
</evidence>
<dbReference type="SMART" id="SM00389">
    <property type="entry name" value="HOX"/>
    <property type="match status" value="1"/>
</dbReference>
<comment type="subcellular location">
    <subcellularLocation>
        <location evidence="1 8">Nucleus</location>
    </subcellularLocation>
</comment>
<dbReference type="STRING" id="3988.B9STV7"/>
<evidence type="ECO:0000313" key="11">
    <source>
        <dbReference type="EMBL" id="EEF32952.1"/>
    </source>
</evidence>
<dbReference type="Pfam" id="PF05920">
    <property type="entry name" value="Homeobox_KN"/>
    <property type="match status" value="1"/>
</dbReference>
<proteinExistence type="inferred from homology"/>
<dbReference type="eggNOG" id="KOG0773">
    <property type="taxonomic scope" value="Eukaryota"/>
</dbReference>
<name>B9STV7_RICCO</name>
<dbReference type="PANTHER" id="PTHR11850">
    <property type="entry name" value="HOMEOBOX PROTEIN TRANSCRIPTION FACTORS"/>
    <property type="match status" value="1"/>
</dbReference>
<reference evidence="12" key="1">
    <citation type="journal article" date="2010" name="Nat. Biotechnol.">
        <title>Draft genome sequence of the oilseed species Ricinus communis.</title>
        <authorList>
            <person name="Chan A.P."/>
            <person name="Crabtree J."/>
            <person name="Zhao Q."/>
            <person name="Lorenzi H."/>
            <person name="Orvis J."/>
            <person name="Puiu D."/>
            <person name="Melake-Berhan A."/>
            <person name="Jones K.M."/>
            <person name="Redman J."/>
            <person name="Chen G."/>
            <person name="Cahoon E.B."/>
            <person name="Gedil M."/>
            <person name="Stanke M."/>
            <person name="Haas B.J."/>
            <person name="Wortman J.R."/>
            <person name="Fraser-Liggett C.M."/>
            <person name="Ravel J."/>
            <person name="Rabinowicz P.D."/>
        </authorList>
    </citation>
    <scope>NUCLEOTIDE SEQUENCE [LARGE SCALE GENOMIC DNA]</scope>
    <source>
        <strain evidence="12">cv. Hale</strain>
    </source>
</reference>
<protein>
    <submittedName>
        <fullName evidence="11">Bel1 homeotic protein, putative</fullName>
    </submittedName>
</protein>
<evidence type="ECO:0000256" key="6">
    <source>
        <dbReference type="ARBA" id="ARBA00023163"/>
    </source>
</evidence>
<dbReference type="InParanoid" id="B9STV7"/>
<dbReference type="Gene3D" id="1.10.10.60">
    <property type="entry name" value="Homeodomain-like"/>
    <property type="match status" value="1"/>
</dbReference>
<dbReference type="InterPro" id="IPR008422">
    <property type="entry name" value="KN_HD"/>
</dbReference>
<evidence type="ECO:0000256" key="1">
    <source>
        <dbReference type="ARBA" id="ARBA00004123"/>
    </source>
</evidence>
<organism evidence="11 12">
    <name type="scientific">Ricinus communis</name>
    <name type="common">Castor bean</name>
    <dbReference type="NCBI Taxonomy" id="3988"/>
    <lineage>
        <taxon>Eukaryota</taxon>
        <taxon>Viridiplantae</taxon>
        <taxon>Streptophyta</taxon>
        <taxon>Embryophyta</taxon>
        <taxon>Tracheophyta</taxon>
        <taxon>Spermatophyta</taxon>
        <taxon>Magnoliopsida</taxon>
        <taxon>eudicotyledons</taxon>
        <taxon>Gunneridae</taxon>
        <taxon>Pentapetalae</taxon>
        <taxon>rosids</taxon>
        <taxon>fabids</taxon>
        <taxon>Malpighiales</taxon>
        <taxon>Euphorbiaceae</taxon>
        <taxon>Acalyphoideae</taxon>
        <taxon>Acalypheae</taxon>
        <taxon>Ricinus</taxon>
    </lineage>
</organism>
<keyword evidence="3" id="KW-0805">Transcription regulation</keyword>
<dbReference type="Proteomes" id="UP000008311">
    <property type="component" value="Unassembled WGS sequence"/>
</dbReference>
<keyword evidence="4 8" id="KW-0238">DNA-binding</keyword>
<evidence type="ECO:0000256" key="9">
    <source>
        <dbReference type="SAM" id="MobiDB-lite"/>
    </source>
</evidence>
<dbReference type="EMBL" id="EQ974135">
    <property type="protein sequence ID" value="EEF32952.1"/>
    <property type="molecule type" value="Genomic_DNA"/>
</dbReference>
<dbReference type="SMART" id="SM00574">
    <property type="entry name" value="POX"/>
    <property type="match status" value="1"/>
</dbReference>
<feature type="region of interest" description="Disordered" evidence="9">
    <location>
        <begin position="715"/>
        <end position="740"/>
    </location>
</feature>
<dbReference type="AlphaFoldDB" id="B9STV7"/>
<feature type="domain" description="Homeobox" evidence="10">
    <location>
        <begin position="639"/>
        <end position="702"/>
    </location>
</feature>
<keyword evidence="6" id="KW-0804">Transcription</keyword>
<keyword evidence="5 8" id="KW-0371">Homeobox</keyword>
<feature type="compositionally biased region" description="Low complexity" evidence="9">
    <location>
        <begin position="759"/>
        <end position="768"/>
    </location>
</feature>
<dbReference type="GO" id="GO:0006355">
    <property type="term" value="P:regulation of DNA-templated transcription"/>
    <property type="evidence" value="ECO:0007669"/>
    <property type="project" value="InterPro"/>
</dbReference>
<feature type="compositionally biased region" description="Polar residues" evidence="9">
    <location>
        <begin position="718"/>
        <end position="740"/>
    </location>
</feature>
<dbReference type="InterPro" id="IPR001356">
    <property type="entry name" value="HD"/>
</dbReference>